<dbReference type="InterPro" id="IPR000109">
    <property type="entry name" value="POT_fam"/>
</dbReference>
<organism evidence="9 10">
    <name type="scientific">Paraglomus brasilianum</name>
    <dbReference type="NCBI Taxonomy" id="144538"/>
    <lineage>
        <taxon>Eukaryota</taxon>
        <taxon>Fungi</taxon>
        <taxon>Fungi incertae sedis</taxon>
        <taxon>Mucoromycota</taxon>
        <taxon>Glomeromycotina</taxon>
        <taxon>Glomeromycetes</taxon>
        <taxon>Paraglomerales</taxon>
        <taxon>Paraglomeraceae</taxon>
        <taxon>Paraglomus</taxon>
    </lineage>
</organism>
<sequence length="475" mass="53311">MSDVELSDFVDDGGKNQKSGETPTKEDLSKLRRVADRIPMTAWYIVACELCERFTYYGVQGPMQNYIQFPPQPKPGGQPGVSLPGLVIAIIIIGIGTGGIKSNVGPMVADQYRPKHPYVKVLPSGERVIADPRLTVQTIFAWFYLAINIGGLSPILTTLVEKHHSFWLAYLIPTIMMVFGILIFISGRRAYYKAPPSTSVIADSFSVMKVAFVRGKSLENAKASNVPVNLHAKYRVNWDDNFVNDLKSALEACRVFVFYPIYWCCYNQMYNNLISQAATMNTGSLPNDIMNNFDPLTLLFMIPLFEKVIYPFLRSKGLPLKPVTRIFIGFLLSAVAMGYAAVLQRVIYNKGPCYDHPLCNNVPNDISVYWQIPVYVIVAISEIFASITGLEYAYQKAPPSMRSLVTALFLTTTAFGSILGYAIVPLAVDPYLPYMYSLLAGIMVITACVFYSLFRKYDLQEEFEEEITEKEILEY</sequence>
<feature type="transmembrane region" description="Helical" evidence="8">
    <location>
        <begin position="404"/>
        <end position="428"/>
    </location>
</feature>
<dbReference type="InterPro" id="IPR018456">
    <property type="entry name" value="PTR2_symporter_CS"/>
</dbReference>
<dbReference type="AlphaFoldDB" id="A0A9N9G282"/>
<dbReference type="GO" id="GO:0016020">
    <property type="term" value="C:membrane"/>
    <property type="evidence" value="ECO:0007669"/>
    <property type="project" value="UniProtKB-SubCell"/>
</dbReference>
<dbReference type="EMBL" id="CAJVPI010000880">
    <property type="protein sequence ID" value="CAG8579600.1"/>
    <property type="molecule type" value="Genomic_DNA"/>
</dbReference>
<evidence type="ECO:0000256" key="5">
    <source>
        <dbReference type="ARBA" id="ARBA00023136"/>
    </source>
</evidence>
<dbReference type="SUPFAM" id="SSF103473">
    <property type="entry name" value="MFS general substrate transporter"/>
    <property type="match status" value="1"/>
</dbReference>
<evidence type="ECO:0000256" key="2">
    <source>
        <dbReference type="ARBA" id="ARBA00005982"/>
    </source>
</evidence>
<feature type="transmembrane region" description="Helical" evidence="8">
    <location>
        <begin position="166"/>
        <end position="185"/>
    </location>
</feature>
<proteinExistence type="inferred from homology"/>
<name>A0A9N9G282_9GLOM</name>
<dbReference type="GO" id="GO:0022857">
    <property type="term" value="F:transmembrane transporter activity"/>
    <property type="evidence" value="ECO:0007669"/>
    <property type="project" value="InterPro"/>
</dbReference>
<dbReference type="PROSITE" id="PS01023">
    <property type="entry name" value="PTR2_2"/>
    <property type="match status" value="1"/>
</dbReference>
<evidence type="ECO:0000313" key="9">
    <source>
        <dbReference type="EMBL" id="CAG8579600.1"/>
    </source>
</evidence>
<feature type="region of interest" description="Disordered" evidence="7">
    <location>
        <begin position="1"/>
        <end position="27"/>
    </location>
</feature>
<keyword evidence="3 6" id="KW-0812">Transmembrane</keyword>
<evidence type="ECO:0000256" key="6">
    <source>
        <dbReference type="RuleBase" id="RU003755"/>
    </source>
</evidence>
<keyword evidence="10" id="KW-1185">Reference proteome</keyword>
<comment type="subcellular location">
    <subcellularLocation>
        <location evidence="1 6">Membrane</location>
        <topology evidence="1 6">Multi-pass membrane protein</topology>
    </subcellularLocation>
</comment>
<accession>A0A9N9G282</accession>
<keyword evidence="5 8" id="KW-0472">Membrane</keyword>
<evidence type="ECO:0000313" key="10">
    <source>
        <dbReference type="Proteomes" id="UP000789739"/>
    </source>
</evidence>
<feature type="transmembrane region" description="Helical" evidence="8">
    <location>
        <begin position="368"/>
        <end position="392"/>
    </location>
</feature>
<feature type="transmembrane region" description="Helical" evidence="8">
    <location>
        <begin position="326"/>
        <end position="348"/>
    </location>
</feature>
<feature type="compositionally biased region" description="Acidic residues" evidence="7">
    <location>
        <begin position="1"/>
        <end position="11"/>
    </location>
</feature>
<evidence type="ECO:0000256" key="1">
    <source>
        <dbReference type="ARBA" id="ARBA00004141"/>
    </source>
</evidence>
<dbReference type="InterPro" id="IPR036259">
    <property type="entry name" value="MFS_trans_sf"/>
</dbReference>
<evidence type="ECO:0000256" key="4">
    <source>
        <dbReference type="ARBA" id="ARBA00022989"/>
    </source>
</evidence>
<comment type="caution">
    <text evidence="9">The sequence shown here is derived from an EMBL/GenBank/DDBJ whole genome shotgun (WGS) entry which is preliminary data.</text>
</comment>
<protein>
    <submittedName>
        <fullName evidence="9">7892_t:CDS:1</fullName>
    </submittedName>
</protein>
<dbReference type="Pfam" id="PF00854">
    <property type="entry name" value="PTR2"/>
    <property type="match status" value="1"/>
</dbReference>
<feature type="transmembrane region" description="Helical" evidence="8">
    <location>
        <begin position="81"/>
        <end position="100"/>
    </location>
</feature>
<dbReference type="GO" id="GO:0006857">
    <property type="term" value="P:oligopeptide transport"/>
    <property type="evidence" value="ECO:0007669"/>
    <property type="project" value="InterPro"/>
</dbReference>
<keyword evidence="6" id="KW-0813">Transport</keyword>
<evidence type="ECO:0000256" key="7">
    <source>
        <dbReference type="SAM" id="MobiDB-lite"/>
    </source>
</evidence>
<dbReference type="Gene3D" id="1.20.1250.20">
    <property type="entry name" value="MFS general substrate transporter like domains"/>
    <property type="match status" value="1"/>
</dbReference>
<dbReference type="OrthoDB" id="8904098at2759"/>
<evidence type="ECO:0000256" key="8">
    <source>
        <dbReference type="SAM" id="Phobius"/>
    </source>
</evidence>
<gene>
    <name evidence="9" type="ORF">PBRASI_LOCUS6546</name>
</gene>
<feature type="transmembrane region" description="Helical" evidence="8">
    <location>
        <begin position="139"/>
        <end position="160"/>
    </location>
</feature>
<reference evidence="9" key="1">
    <citation type="submission" date="2021-06" db="EMBL/GenBank/DDBJ databases">
        <authorList>
            <person name="Kallberg Y."/>
            <person name="Tangrot J."/>
            <person name="Rosling A."/>
        </authorList>
    </citation>
    <scope>NUCLEOTIDE SEQUENCE</scope>
    <source>
        <strain evidence="9">BR232B</strain>
    </source>
</reference>
<feature type="transmembrane region" description="Helical" evidence="8">
    <location>
        <begin position="434"/>
        <end position="454"/>
    </location>
</feature>
<dbReference type="Proteomes" id="UP000789739">
    <property type="component" value="Unassembled WGS sequence"/>
</dbReference>
<evidence type="ECO:0000256" key="3">
    <source>
        <dbReference type="ARBA" id="ARBA00022692"/>
    </source>
</evidence>
<keyword evidence="4 8" id="KW-1133">Transmembrane helix</keyword>
<dbReference type="PANTHER" id="PTHR11654">
    <property type="entry name" value="OLIGOPEPTIDE TRANSPORTER-RELATED"/>
    <property type="match status" value="1"/>
</dbReference>
<comment type="similarity">
    <text evidence="2 6">Belongs to the major facilitator superfamily. Proton-dependent oligopeptide transporter (POT/PTR) (TC 2.A.17) family.</text>
</comment>